<organism evidence="1">
    <name type="scientific">Sinorhizobium medicae</name>
    <dbReference type="NCBI Taxonomy" id="110321"/>
    <lineage>
        <taxon>Bacteria</taxon>
        <taxon>Pseudomonadati</taxon>
        <taxon>Pseudomonadota</taxon>
        <taxon>Alphaproteobacteria</taxon>
        <taxon>Hyphomicrobiales</taxon>
        <taxon>Rhizobiaceae</taxon>
        <taxon>Sinorhizobium/Ensifer group</taxon>
        <taxon>Sinorhizobium</taxon>
    </lineage>
</organism>
<dbReference type="Proteomes" id="UP000507954">
    <property type="component" value="Unassembled WGS sequence"/>
</dbReference>
<proteinExistence type="predicted"/>
<protein>
    <submittedName>
        <fullName evidence="1">Uncharacterized protein</fullName>
    </submittedName>
</protein>
<dbReference type="EMBL" id="CABFNB010000037">
    <property type="protein sequence ID" value="VTZ60039.1"/>
    <property type="molecule type" value="Genomic_DNA"/>
</dbReference>
<sequence length="24" mass="2646">MFGPASLFPISTALECDLAPYMDR</sequence>
<accession>A0A508WWH7</accession>
<reference evidence="1" key="1">
    <citation type="submission" date="2019-06" db="EMBL/GenBank/DDBJ databases">
        <authorList>
            <person name="Le Quere A."/>
            <person name="Colella S."/>
        </authorList>
    </citation>
    <scope>NUCLEOTIDE SEQUENCE</scope>
    <source>
        <strain evidence="1">EmedicaeMD41</strain>
    </source>
</reference>
<name>A0A508WWH7_9HYPH</name>
<gene>
    <name evidence="1" type="ORF">EMEDMD4_1310033</name>
</gene>
<dbReference type="AlphaFoldDB" id="A0A508WWH7"/>
<evidence type="ECO:0000313" key="1">
    <source>
        <dbReference type="EMBL" id="VTZ60039.1"/>
    </source>
</evidence>